<name>A0A6H9YXX9_9ACTN</name>
<dbReference type="AlphaFoldDB" id="A0A6H9YXX9"/>
<dbReference type="PANTHER" id="PTHR46082">
    <property type="entry name" value="ATP/GTP-BINDING PROTEIN-RELATED"/>
    <property type="match status" value="1"/>
</dbReference>
<dbReference type="NCBIfam" id="NF040586">
    <property type="entry name" value="FxSxx_TPR"/>
    <property type="match status" value="1"/>
</dbReference>
<dbReference type="Proteomes" id="UP000468735">
    <property type="component" value="Unassembled WGS sequence"/>
</dbReference>
<dbReference type="SUPFAM" id="SSF48452">
    <property type="entry name" value="TPR-like"/>
    <property type="match status" value="1"/>
</dbReference>
<dbReference type="EMBL" id="WBMT01000002">
    <property type="protein sequence ID" value="KAB2351373.1"/>
    <property type="molecule type" value="Genomic_DNA"/>
</dbReference>
<dbReference type="InterPro" id="IPR027417">
    <property type="entry name" value="P-loop_NTPase"/>
</dbReference>
<gene>
    <name evidence="1" type="ORF">F8566_03705</name>
</gene>
<sequence>MNSPPPRGSPGRAPEVWENVPPRNRNFTGREELLAKLRASITGDVTAVVSRVEAHALHGLGGVGKTQMVVEYAWRYRAEYDLVWWIPSDQPILVRSSLAGLAPYLGLPPATTTGIEDAARAVLSALRRGEPYANWLLIFDNADQPEDIKETIPDGGPGHVLITSRNPRWQTEANAIPIDVFSRTESVQFLCKRVRGIDSKEADALAEALGDLPLALEQAGALQAETGMTVEEYLRLLKERTGQLLAEGKPTEYPDSMTAAWGLSVTSLKEKLPEAIELLRCCAYFGPEPIPRAVFNTAPAGIAPELASLLRDPIRRSRAIGELGRFALARVDAPGRTIQVHRLIQALVRDGLSPSEQERCRSDVHQILVATTPDSPDNTANWARYASLLAHVAPSALAQNRDGSVRALALNFVRYLYISGDYRSALVFVEQFEERWTADSGPDDLDVLQARVQRGIIMRELGRYNEAYEIDKATADHMDAMTQGGEAFRDARLIVLNSFGADLRARGDFIAAREHDEESVRRHEEAYGPDERRTLRAVNNLALDYGLVSLYNEARDAHGRSYQGLAPGGRGVGRADVLSSWSGLARAVRLCGVYREACDLGEEAHGFGVDELGAEHPWTLRTAKDLAIALRRAGDYDRALELALEVHARYLRLFGPNQPDSLASAMCLANIQRSMGQIDEAFELASETLKLYPAMYGSDHPYYHGCAGNLALLHRVRGEAAEARRLNERALAGLEAKLKRDHHYSLTVATNLASDLAALGDLASARQLGEGTLRRLRVVLGMDHPMALACAANLAADMKADGAEEEGTKLFEDTLDRYARVLAPNHPDALVAQEGRHLDCDFDPPPI</sequence>
<comment type="caution">
    <text evidence="1">The sequence shown here is derived from an EMBL/GenBank/DDBJ whole genome shotgun (WGS) entry which is preliminary data.</text>
</comment>
<protein>
    <submittedName>
        <fullName evidence="1">Tetratricopeptide repeat protein</fullName>
    </submittedName>
</protein>
<proteinExistence type="predicted"/>
<dbReference type="Pfam" id="PF13374">
    <property type="entry name" value="TPR_10"/>
    <property type="match status" value="2"/>
</dbReference>
<keyword evidence="2" id="KW-1185">Reference proteome</keyword>
<dbReference type="InterPro" id="IPR011990">
    <property type="entry name" value="TPR-like_helical_dom_sf"/>
</dbReference>
<evidence type="ECO:0000313" key="1">
    <source>
        <dbReference type="EMBL" id="KAB2351373.1"/>
    </source>
</evidence>
<dbReference type="OrthoDB" id="580767at2"/>
<dbReference type="SUPFAM" id="SSF52540">
    <property type="entry name" value="P-loop containing nucleoside triphosphate hydrolases"/>
    <property type="match status" value="1"/>
</dbReference>
<dbReference type="RefSeq" id="WP_151558046.1">
    <property type="nucleotide sequence ID" value="NZ_WBMT01000002.1"/>
</dbReference>
<organism evidence="1 2">
    <name type="scientific">Actinomadura rudentiformis</name>
    <dbReference type="NCBI Taxonomy" id="359158"/>
    <lineage>
        <taxon>Bacteria</taxon>
        <taxon>Bacillati</taxon>
        <taxon>Actinomycetota</taxon>
        <taxon>Actinomycetes</taxon>
        <taxon>Streptosporangiales</taxon>
        <taxon>Thermomonosporaceae</taxon>
        <taxon>Actinomadura</taxon>
    </lineage>
</organism>
<dbReference type="Gene3D" id="3.40.50.300">
    <property type="entry name" value="P-loop containing nucleotide triphosphate hydrolases"/>
    <property type="match status" value="1"/>
</dbReference>
<dbReference type="PANTHER" id="PTHR46082:SF6">
    <property type="entry name" value="AAA+ ATPASE DOMAIN-CONTAINING PROTEIN-RELATED"/>
    <property type="match status" value="1"/>
</dbReference>
<dbReference type="InterPro" id="IPR053137">
    <property type="entry name" value="NLR-like"/>
</dbReference>
<reference evidence="1 2" key="1">
    <citation type="submission" date="2019-09" db="EMBL/GenBank/DDBJ databases">
        <title>Actinomadura physcomitrii sp. nov., a novel actinomycete isolated from moss [Physcomitrium sphaericum (Ludw) Fuernr].</title>
        <authorList>
            <person name="Zhuang X."/>
            <person name="Liu C."/>
        </authorList>
    </citation>
    <scope>NUCLEOTIDE SEQUENCE [LARGE SCALE GENOMIC DNA]</scope>
    <source>
        <strain evidence="1 2">HMC1</strain>
    </source>
</reference>
<dbReference type="Pfam" id="PF13424">
    <property type="entry name" value="TPR_12"/>
    <property type="match status" value="3"/>
</dbReference>
<evidence type="ECO:0000313" key="2">
    <source>
        <dbReference type="Proteomes" id="UP000468735"/>
    </source>
</evidence>
<accession>A0A6H9YXX9</accession>
<dbReference type="Gene3D" id="1.25.40.10">
    <property type="entry name" value="Tetratricopeptide repeat domain"/>
    <property type="match status" value="3"/>
</dbReference>